<protein>
    <submittedName>
        <fullName evidence="2">Uncharacterized protein</fullName>
    </submittedName>
</protein>
<gene>
    <name evidence="2" type="ORF">ABMA28_006403</name>
</gene>
<dbReference type="Proteomes" id="UP001549921">
    <property type="component" value="Unassembled WGS sequence"/>
</dbReference>
<evidence type="ECO:0000256" key="1">
    <source>
        <dbReference type="SAM" id="SignalP"/>
    </source>
</evidence>
<accession>A0ABD0SL39</accession>
<feature type="signal peptide" evidence="1">
    <location>
        <begin position="1"/>
        <end position="19"/>
    </location>
</feature>
<name>A0ABD0SL39_LOXSC</name>
<dbReference type="AlphaFoldDB" id="A0ABD0SL39"/>
<feature type="chain" id="PRO_5044881522" evidence="1">
    <location>
        <begin position="20"/>
        <end position="79"/>
    </location>
</feature>
<proteinExistence type="predicted"/>
<evidence type="ECO:0000313" key="2">
    <source>
        <dbReference type="EMBL" id="KAL0820555.1"/>
    </source>
</evidence>
<reference evidence="2 3" key="1">
    <citation type="submission" date="2024-06" db="EMBL/GenBank/DDBJ databases">
        <title>A chromosome-level genome assembly of beet webworm, Loxostege sticticalis.</title>
        <authorList>
            <person name="Zhang Y."/>
        </authorList>
    </citation>
    <scope>NUCLEOTIDE SEQUENCE [LARGE SCALE GENOMIC DNA]</scope>
    <source>
        <strain evidence="2">AQ028</strain>
        <tissue evidence="2">Male pupae</tissue>
    </source>
</reference>
<keyword evidence="1" id="KW-0732">Signal</keyword>
<organism evidence="2 3">
    <name type="scientific">Loxostege sticticalis</name>
    <name type="common">Beet webworm moth</name>
    <dbReference type="NCBI Taxonomy" id="481309"/>
    <lineage>
        <taxon>Eukaryota</taxon>
        <taxon>Metazoa</taxon>
        <taxon>Ecdysozoa</taxon>
        <taxon>Arthropoda</taxon>
        <taxon>Hexapoda</taxon>
        <taxon>Insecta</taxon>
        <taxon>Pterygota</taxon>
        <taxon>Neoptera</taxon>
        <taxon>Endopterygota</taxon>
        <taxon>Lepidoptera</taxon>
        <taxon>Glossata</taxon>
        <taxon>Ditrysia</taxon>
        <taxon>Pyraloidea</taxon>
        <taxon>Crambidae</taxon>
        <taxon>Pyraustinae</taxon>
        <taxon>Loxostege</taxon>
    </lineage>
</organism>
<evidence type="ECO:0000313" key="3">
    <source>
        <dbReference type="Proteomes" id="UP001549921"/>
    </source>
</evidence>
<dbReference type="EMBL" id="JBEDNZ010000019">
    <property type="protein sequence ID" value="KAL0820555.1"/>
    <property type="molecule type" value="Genomic_DNA"/>
</dbReference>
<sequence>MNFRLAVLVFVALLIAVFAHPSEDSIIRERRDVMESVKGALNDGAKALSDAGDAVVDAVKPTEKSTLDKMADGVKNLGQ</sequence>
<comment type="caution">
    <text evidence="2">The sequence shown here is derived from an EMBL/GenBank/DDBJ whole genome shotgun (WGS) entry which is preliminary data.</text>
</comment>